<comment type="similarity">
    <text evidence="8">Belongs to the snail C2H2-type zinc-finger protein family.</text>
</comment>
<dbReference type="GO" id="GO:0005634">
    <property type="term" value="C:nucleus"/>
    <property type="evidence" value="ECO:0007669"/>
    <property type="project" value="UniProtKB-SubCell"/>
</dbReference>
<gene>
    <name evidence="12" type="primary">NCL1_36130</name>
    <name evidence="12" type="ORF">NPIL_577051</name>
</gene>
<name>A0A8X6MAB8_NEPPI</name>
<feature type="domain" description="C2H2-type" evidence="11">
    <location>
        <begin position="1292"/>
        <end position="1319"/>
    </location>
</feature>
<comment type="caution">
    <text evidence="12">The sequence shown here is derived from an EMBL/GenBank/DDBJ whole genome shotgun (WGS) entry which is preliminary data.</text>
</comment>
<evidence type="ECO:0000256" key="4">
    <source>
        <dbReference type="ARBA" id="ARBA00022833"/>
    </source>
</evidence>
<evidence type="ECO:0000256" key="9">
    <source>
        <dbReference type="PROSITE-ProRule" id="PRU00042"/>
    </source>
</evidence>
<keyword evidence="4" id="KW-0862">Zinc</keyword>
<dbReference type="Pfam" id="PF12874">
    <property type="entry name" value="zf-met"/>
    <property type="match status" value="1"/>
</dbReference>
<reference evidence="12" key="1">
    <citation type="submission" date="2020-08" db="EMBL/GenBank/DDBJ databases">
        <title>Multicomponent nature underlies the extraordinary mechanical properties of spider dragline silk.</title>
        <authorList>
            <person name="Kono N."/>
            <person name="Nakamura H."/>
            <person name="Mori M."/>
            <person name="Yoshida Y."/>
            <person name="Ohtoshi R."/>
            <person name="Malay A.D."/>
            <person name="Moran D.A.P."/>
            <person name="Tomita M."/>
            <person name="Numata K."/>
            <person name="Arakawa K."/>
        </authorList>
    </citation>
    <scope>NUCLEOTIDE SEQUENCE</scope>
</reference>
<dbReference type="GO" id="GO:0000981">
    <property type="term" value="F:DNA-binding transcription factor activity, RNA polymerase II-specific"/>
    <property type="evidence" value="ECO:0007669"/>
    <property type="project" value="TreeGrafter"/>
</dbReference>
<evidence type="ECO:0000256" key="7">
    <source>
        <dbReference type="ARBA" id="ARBA00023242"/>
    </source>
</evidence>
<dbReference type="Proteomes" id="UP000887013">
    <property type="component" value="Unassembled WGS sequence"/>
</dbReference>
<evidence type="ECO:0000256" key="10">
    <source>
        <dbReference type="SAM" id="MobiDB-lite"/>
    </source>
</evidence>
<feature type="domain" description="C2H2-type" evidence="11">
    <location>
        <begin position="1351"/>
        <end position="1378"/>
    </location>
</feature>
<feature type="domain" description="C2H2-type" evidence="11">
    <location>
        <begin position="50"/>
        <end position="77"/>
    </location>
</feature>
<dbReference type="FunFam" id="3.30.160.60:FF:000448">
    <property type="entry name" value="RE1-silencing transcription factor A"/>
    <property type="match status" value="1"/>
</dbReference>
<keyword evidence="1" id="KW-0479">Metal-binding</keyword>
<feature type="domain" description="C2H2-type" evidence="11">
    <location>
        <begin position="1407"/>
        <end position="1434"/>
    </location>
</feature>
<protein>
    <submittedName>
        <fullName evidence="12">Zinc finger protein</fullName>
    </submittedName>
</protein>
<dbReference type="InterPro" id="IPR013087">
    <property type="entry name" value="Znf_C2H2_type"/>
</dbReference>
<dbReference type="OrthoDB" id="6431597at2759"/>
<evidence type="ECO:0000256" key="3">
    <source>
        <dbReference type="ARBA" id="ARBA00022771"/>
    </source>
</evidence>
<evidence type="ECO:0000256" key="8">
    <source>
        <dbReference type="ARBA" id="ARBA00037948"/>
    </source>
</evidence>
<feature type="domain" description="C2H2-type" evidence="11">
    <location>
        <begin position="1379"/>
        <end position="1406"/>
    </location>
</feature>
<evidence type="ECO:0000256" key="1">
    <source>
        <dbReference type="ARBA" id="ARBA00022723"/>
    </source>
</evidence>
<dbReference type="GO" id="GO:0000978">
    <property type="term" value="F:RNA polymerase II cis-regulatory region sequence-specific DNA binding"/>
    <property type="evidence" value="ECO:0007669"/>
    <property type="project" value="TreeGrafter"/>
</dbReference>
<dbReference type="InterPro" id="IPR036236">
    <property type="entry name" value="Znf_C2H2_sf"/>
</dbReference>
<dbReference type="PROSITE" id="PS00028">
    <property type="entry name" value="ZINC_FINGER_C2H2_1"/>
    <property type="match status" value="12"/>
</dbReference>
<dbReference type="SUPFAM" id="SSF57667">
    <property type="entry name" value="beta-beta-alpha zinc fingers"/>
    <property type="match status" value="6"/>
</dbReference>
<evidence type="ECO:0000256" key="2">
    <source>
        <dbReference type="ARBA" id="ARBA00022737"/>
    </source>
</evidence>
<dbReference type="FunFam" id="3.30.160.60:FF:001049">
    <property type="entry name" value="zinc finger protein 319"/>
    <property type="match status" value="1"/>
</dbReference>
<evidence type="ECO:0000256" key="5">
    <source>
        <dbReference type="ARBA" id="ARBA00023015"/>
    </source>
</evidence>
<sequence>MSVDPFSDLVCTYEDIIKKTTKHRKSSISVPVAARQTASGEEKCKSKGRFSCELCGRDYINKTGLTNHYLVHSQVKPFKCDICDKAFTKKCTLTAHLLIHSAVRPHVCDICSRPFARKNDLKKHKLVHTNEKYHTCNICKAEFKYINSLRKHTKKHVAKESEGEKVDVKKNEILKNICAQASVLTKSYDKKASILDNGKVLKDTYNIKSSKKVSRSKKKSEKASVFPIDKNEKIVSSKSEVIIDEIKTMKNLETLNSNIVSDAENITQCCNIKQVIEDDSNSLSEIRIHNEVFAFETEKMNEEIQNKFLSDKFNSIFSEIDANGLEVLKTDGKRKNTLQSPELDIDKNDIISNNSKVEQMVMIGANDNIFMDNPELNDHYGSVNNCQLEQELANLNDNILNNSGKEQKIMINMRDSFFNNSEIELEIMTNLNKSILDNSEVMMNLNESILNNTKAEQEIMTNMNENILHNSEVEQELMINMNESILNDSEMELEIMTNLNDSILNQSEMEQEIITKLNDSVSSEMEQEIMANLNETIQNNSAMELEVIANLNDSVHNNSGMEQEILANLNDNVLNNSEIEREMIKNLDDDLNDPEIEQEIMANLNDDLNNSELEQEVMVNLTDVDLNSSEIEQELMANLNDDLNNPEIEKEIMANLNNDLNSPEIEQELMANLNTDFNNPDIEQKIMANFNDDTLNNPEIEQEITNFNDDEHNDSELEQDIISNHYDDDINNDSEIELEIMMDENDNLFINNSEIEFQLMVDENDNVFINNSEIEKEIDKENELSLFMESNFVISEDGCDITNEMLDNISDEISINKKRSMTPDDPKTLNNDVHTLFPCDPLINEGNNLFDDEEFFSCDICDKLFNDQTSLLTHISKHTNEDLWKCYVCDANFDCSDELQLHISSHSDIPIKDVDKIIDEGIEADFIKFEHLTLDEISIDEIDNIDSDDDSEGKVEDPQVENSFKDNSTNEENTENDTYEESAVSYKDEAKINQMEDELEIEDSDLLLEISKLNIDKISFNSIFNGKNFNLRDLEILYESDDDDDLDFSNSNKILIQGNGINENSLRKTIQDIVTKLNCDSSSECSDDFVDLSDTDIPLDNELLEEYLILNDVANIHDLPIIDNLAENLKQIVSSDIAIKTVHPSLQINTPYNCDEIGLEDDFNTTTTNTNVSVESKKNISNKIISNNVGTKTNSSIKVIKKHVCPICEKTYRKKLYLKGHYLTHLEIVLLSHIRVHIKQAAEENNINLSSELRSYLKSLADKLHICETCGFRFSRRDRWVKHMQTHREKKFLCEKCGSTYESRTEFQTHVLNHTDTSLEDFGYNLENLGNVDYLDVTNLEPSFQNLDKTYTCLQCLKVFKRRSEFHDHYLIHRKEKPHKCVICLKSFRQHSTLKRHILTHSGTKPFTCDLCEKSFSWRSSLLKHRDAKHSQND</sequence>
<feature type="domain" description="C2H2-type" evidence="11">
    <location>
        <begin position="856"/>
        <end position="883"/>
    </location>
</feature>
<evidence type="ECO:0000313" key="12">
    <source>
        <dbReference type="EMBL" id="GFS35669.1"/>
    </source>
</evidence>
<feature type="domain" description="C2H2-type" evidence="11">
    <location>
        <begin position="1265"/>
        <end position="1292"/>
    </location>
</feature>
<dbReference type="PANTHER" id="PTHR24388:SF104">
    <property type="entry name" value="AT-RICH BINDING PROTEIN-RELATED"/>
    <property type="match status" value="1"/>
</dbReference>
<feature type="domain" description="C2H2-type" evidence="11">
    <location>
        <begin position="134"/>
        <end position="161"/>
    </location>
</feature>
<organism evidence="12 13">
    <name type="scientific">Nephila pilipes</name>
    <name type="common">Giant wood spider</name>
    <name type="synonym">Nephila maculata</name>
    <dbReference type="NCBI Taxonomy" id="299642"/>
    <lineage>
        <taxon>Eukaryota</taxon>
        <taxon>Metazoa</taxon>
        <taxon>Ecdysozoa</taxon>
        <taxon>Arthropoda</taxon>
        <taxon>Chelicerata</taxon>
        <taxon>Arachnida</taxon>
        <taxon>Araneae</taxon>
        <taxon>Araneomorphae</taxon>
        <taxon>Entelegynae</taxon>
        <taxon>Araneoidea</taxon>
        <taxon>Nephilidae</taxon>
        <taxon>Nephila</taxon>
    </lineage>
</organism>
<evidence type="ECO:0000313" key="13">
    <source>
        <dbReference type="Proteomes" id="UP000887013"/>
    </source>
</evidence>
<proteinExistence type="inferred from homology"/>
<dbReference type="PANTHER" id="PTHR24388">
    <property type="entry name" value="ZINC FINGER PROTEIN"/>
    <property type="match status" value="1"/>
</dbReference>
<accession>A0A8X6MAB8</accession>
<keyword evidence="6" id="KW-0804">Transcription</keyword>
<evidence type="ECO:0000256" key="6">
    <source>
        <dbReference type="ARBA" id="ARBA00023163"/>
    </source>
</evidence>
<dbReference type="SMART" id="SM00355">
    <property type="entry name" value="ZnF_C2H2"/>
    <property type="match status" value="12"/>
</dbReference>
<dbReference type="InterPro" id="IPR050527">
    <property type="entry name" value="Snail/Krueppel_Znf"/>
</dbReference>
<dbReference type="GO" id="GO:0008270">
    <property type="term" value="F:zinc ion binding"/>
    <property type="evidence" value="ECO:0007669"/>
    <property type="project" value="UniProtKB-KW"/>
</dbReference>
<dbReference type="Gene3D" id="3.30.160.60">
    <property type="entry name" value="Classic Zinc Finger"/>
    <property type="match status" value="8"/>
</dbReference>
<dbReference type="EMBL" id="BMAW01042720">
    <property type="protein sequence ID" value="GFS35669.1"/>
    <property type="molecule type" value="Genomic_DNA"/>
</dbReference>
<feature type="region of interest" description="Disordered" evidence="10">
    <location>
        <begin position="943"/>
        <end position="982"/>
    </location>
</feature>
<dbReference type="Pfam" id="PF00096">
    <property type="entry name" value="zf-C2H2"/>
    <property type="match status" value="3"/>
</dbReference>
<feature type="domain" description="C2H2-type" evidence="11">
    <location>
        <begin position="78"/>
        <end position="105"/>
    </location>
</feature>
<evidence type="ECO:0000259" key="11">
    <source>
        <dbReference type="PROSITE" id="PS50157"/>
    </source>
</evidence>
<keyword evidence="5" id="KW-0805">Transcription regulation</keyword>
<keyword evidence="2" id="KW-0677">Repeat</keyword>
<keyword evidence="3 9" id="KW-0863">Zinc-finger</keyword>
<keyword evidence="13" id="KW-1185">Reference proteome</keyword>
<dbReference type="Pfam" id="PF13912">
    <property type="entry name" value="zf-C2H2_6"/>
    <property type="match status" value="1"/>
</dbReference>
<dbReference type="FunFam" id="3.30.160.60:FF:000621">
    <property type="entry name" value="FLT3-interacting zinc finger 1"/>
    <property type="match status" value="1"/>
</dbReference>
<dbReference type="PROSITE" id="PS50157">
    <property type="entry name" value="ZINC_FINGER_C2H2_2"/>
    <property type="match status" value="10"/>
</dbReference>
<keyword evidence="7" id="KW-0539">Nucleus</keyword>
<feature type="domain" description="C2H2-type" evidence="11">
    <location>
        <begin position="106"/>
        <end position="133"/>
    </location>
</feature>